<feature type="transmembrane region" description="Helical" evidence="7">
    <location>
        <begin position="28"/>
        <end position="49"/>
    </location>
</feature>
<feature type="compositionally biased region" description="Low complexity" evidence="6">
    <location>
        <begin position="300"/>
        <end position="321"/>
    </location>
</feature>
<protein>
    <recommendedName>
        <fullName evidence="8">Rhodopsin domain-containing protein</fullName>
    </recommendedName>
</protein>
<dbReference type="PANTHER" id="PTHR33048">
    <property type="entry name" value="PTH11-LIKE INTEGRAL MEMBRANE PROTEIN (AFU_ORTHOLOGUE AFUA_5G11245)"/>
    <property type="match status" value="1"/>
</dbReference>
<feature type="domain" description="Rhodopsin" evidence="8">
    <location>
        <begin position="45"/>
        <end position="282"/>
    </location>
</feature>
<dbReference type="AlphaFoldDB" id="A0A8J8WJF6"/>
<dbReference type="Pfam" id="PF20684">
    <property type="entry name" value="Fung_rhodopsin"/>
    <property type="match status" value="1"/>
</dbReference>
<feature type="transmembrane region" description="Helical" evidence="7">
    <location>
        <begin position="106"/>
        <end position="127"/>
    </location>
</feature>
<dbReference type="Proteomes" id="UP000631181">
    <property type="component" value="Unassembled WGS sequence"/>
</dbReference>
<gene>
    <name evidence="9" type="ORF">PECM_008505</name>
</gene>
<dbReference type="InterPro" id="IPR049326">
    <property type="entry name" value="Rhodopsin_dom_fungi"/>
</dbReference>
<evidence type="ECO:0000256" key="2">
    <source>
        <dbReference type="ARBA" id="ARBA00022692"/>
    </source>
</evidence>
<accession>A0A8J8WJF6</accession>
<evidence type="ECO:0000256" key="7">
    <source>
        <dbReference type="SAM" id="Phobius"/>
    </source>
</evidence>
<organism evidence="9 10">
    <name type="scientific">Penicillium ucsense</name>
    <dbReference type="NCBI Taxonomy" id="2839758"/>
    <lineage>
        <taxon>Eukaryota</taxon>
        <taxon>Fungi</taxon>
        <taxon>Dikarya</taxon>
        <taxon>Ascomycota</taxon>
        <taxon>Pezizomycotina</taxon>
        <taxon>Eurotiomycetes</taxon>
        <taxon>Eurotiomycetidae</taxon>
        <taxon>Eurotiales</taxon>
        <taxon>Aspergillaceae</taxon>
        <taxon>Penicillium</taxon>
    </lineage>
</organism>
<evidence type="ECO:0000313" key="10">
    <source>
        <dbReference type="Proteomes" id="UP000631181"/>
    </source>
</evidence>
<evidence type="ECO:0000256" key="6">
    <source>
        <dbReference type="SAM" id="MobiDB-lite"/>
    </source>
</evidence>
<feature type="transmembrane region" description="Helical" evidence="7">
    <location>
        <begin position="257"/>
        <end position="277"/>
    </location>
</feature>
<comment type="caution">
    <text evidence="9">The sequence shown here is derived from an EMBL/GenBank/DDBJ whole genome shotgun (WGS) entry which is preliminary data.</text>
</comment>
<dbReference type="GO" id="GO:0016020">
    <property type="term" value="C:membrane"/>
    <property type="evidence" value="ECO:0007669"/>
    <property type="project" value="UniProtKB-SubCell"/>
</dbReference>
<comment type="subcellular location">
    <subcellularLocation>
        <location evidence="1">Membrane</location>
        <topology evidence="1">Multi-pass membrane protein</topology>
    </subcellularLocation>
</comment>
<dbReference type="EMBL" id="WIWV01000009">
    <property type="protein sequence ID" value="KAF7718998.1"/>
    <property type="molecule type" value="Genomic_DNA"/>
</dbReference>
<dbReference type="OrthoDB" id="5378633at2759"/>
<proteinExistence type="inferred from homology"/>
<evidence type="ECO:0000259" key="8">
    <source>
        <dbReference type="Pfam" id="PF20684"/>
    </source>
</evidence>
<keyword evidence="2 7" id="KW-0812">Transmembrane</keyword>
<dbReference type="InterPro" id="IPR052337">
    <property type="entry name" value="SAT4-like"/>
</dbReference>
<evidence type="ECO:0000256" key="5">
    <source>
        <dbReference type="ARBA" id="ARBA00038359"/>
    </source>
</evidence>
<evidence type="ECO:0000256" key="4">
    <source>
        <dbReference type="ARBA" id="ARBA00023136"/>
    </source>
</evidence>
<keyword evidence="3 7" id="KW-1133">Transmembrane helix</keyword>
<name>A0A8J8WJF6_9EURO</name>
<dbReference type="PANTHER" id="PTHR33048:SF47">
    <property type="entry name" value="INTEGRAL MEMBRANE PROTEIN-RELATED"/>
    <property type="match status" value="1"/>
</dbReference>
<feature type="transmembrane region" description="Helical" evidence="7">
    <location>
        <begin position="217"/>
        <end position="237"/>
    </location>
</feature>
<feature type="transmembrane region" description="Helical" evidence="7">
    <location>
        <begin position="139"/>
        <end position="169"/>
    </location>
</feature>
<feature type="transmembrane region" description="Helical" evidence="7">
    <location>
        <begin position="61"/>
        <end position="86"/>
    </location>
</feature>
<comment type="similarity">
    <text evidence="5">Belongs to the SAT4 family.</text>
</comment>
<evidence type="ECO:0000256" key="3">
    <source>
        <dbReference type="ARBA" id="ARBA00022989"/>
    </source>
</evidence>
<feature type="region of interest" description="Disordered" evidence="6">
    <location>
        <begin position="295"/>
        <end position="321"/>
    </location>
</feature>
<keyword evidence="10" id="KW-1185">Reference proteome</keyword>
<evidence type="ECO:0000313" key="9">
    <source>
        <dbReference type="EMBL" id="KAF7718998.1"/>
    </source>
</evidence>
<evidence type="ECO:0000256" key="1">
    <source>
        <dbReference type="ARBA" id="ARBA00004141"/>
    </source>
</evidence>
<feature type="transmembrane region" description="Helical" evidence="7">
    <location>
        <begin position="189"/>
        <end position="210"/>
    </location>
</feature>
<sequence length="351" mass="38328">MSSSTQSTGHTWTEGDFEHPNQGIRHRLIVALVFAFTLPTLAVGLRLWARRITGSRLFLDDYLIIAALIFKYGCSTGSAVLLSNGLGSHIETVPKSNLETFFKVGWANPFVYTTNVMLIKLSILALYRRLFSTKLMAFGVYTMSIFVVLWTVSICVAATLNCIPVARFWDRSLAGACIDPDKFYYGAQIPNIVSDVILLLMPQGLVWSLPVAKSQRLLLSCVFMVGGLALIFDIVRLVAMLNLTKQGDDITYNQMPVVMWTCTEAGVGIIAACLPNLRPLFSTKGQGFWSVLRSSRRGSRGSSKGYLKSGNSATTNSSGGRSLIKGPVDSCVAEEGIEIHSYSKIVGESGK</sequence>
<keyword evidence="4 7" id="KW-0472">Membrane</keyword>
<reference evidence="9" key="1">
    <citation type="journal article" date="2020" name="Front. Microbiol.">
        <title>Gene regulatory networks of Penicillium echinulatum 2HH and Penicillium oxalicum 114-2 inferred by a computational biology approach.</title>
        <authorList>
            <person name="Lenz A.R."/>
            <person name="Galan-Vasquez E."/>
            <person name="Balbinot E."/>
            <person name="De Abreu F.P."/>
            <person name="De Oliveira N.S."/>
            <person name="Da Rosa L.O."/>
            <person name="De Avila E Silva S."/>
            <person name="Camassola M."/>
            <person name="Dillon A.J.P."/>
            <person name="Perez-Rueda E."/>
        </authorList>
    </citation>
    <scope>NUCLEOTIDE SEQUENCE</scope>
    <source>
        <strain evidence="9">S1M29</strain>
    </source>
</reference>